<keyword evidence="1" id="KW-0732">Signal</keyword>
<accession>A0A1Y2J4H3</accession>
<evidence type="ECO:0000313" key="3">
    <source>
        <dbReference type="Proteomes" id="UP000193067"/>
    </source>
</evidence>
<feature type="non-terminal residue" evidence="2">
    <location>
        <position position="1"/>
    </location>
</feature>
<dbReference type="EMBL" id="KZ084087">
    <property type="protein sequence ID" value="OSD07704.1"/>
    <property type="molecule type" value="Genomic_DNA"/>
</dbReference>
<dbReference type="Proteomes" id="UP000193067">
    <property type="component" value="Unassembled WGS sequence"/>
</dbReference>
<reference evidence="2 3" key="1">
    <citation type="journal article" date="2015" name="Biotechnol. Biofuels">
        <title>Enhanced degradation of softwood versus hardwood by the white-rot fungus Pycnoporus coccineus.</title>
        <authorList>
            <person name="Couturier M."/>
            <person name="Navarro D."/>
            <person name="Chevret D."/>
            <person name="Henrissat B."/>
            <person name="Piumi F."/>
            <person name="Ruiz-Duenas F.J."/>
            <person name="Martinez A.T."/>
            <person name="Grigoriev I.V."/>
            <person name="Riley R."/>
            <person name="Lipzen A."/>
            <person name="Berrin J.G."/>
            <person name="Master E.R."/>
            <person name="Rosso M.N."/>
        </authorList>
    </citation>
    <scope>NUCLEOTIDE SEQUENCE [LARGE SCALE GENOMIC DNA]</scope>
    <source>
        <strain evidence="2 3">BRFM310</strain>
    </source>
</reference>
<name>A0A1Y2J4H3_TRAC3</name>
<evidence type="ECO:0000313" key="2">
    <source>
        <dbReference type="EMBL" id="OSD07704.1"/>
    </source>
</evidence>
<keyword evidence="3" id="KW-1185">Reference proteome</keyword>
<organism evidence="2 3">
    <name type="scientific">Trametes coccinea (strain BRFM310)</name>
    <name type="common">Pycnoporus coccineus</name>
    <dbReference type="NCBI Taxonomy" id="1353009"/>
    <lineage>
        <taxon>Eukaryota</taxon>
        <taxon>Fungi</taxon>
        <taxon>Dikarya</taxon>
        <taxon>Basidiomycota</taxon>
        <taxon>Agaricomycotina</taxon>
        <taxon>Agaricomycetes</taxon>
        <taxon>Polyporales</taxon>
        <taxon>Polyporaceae</taxon>
        <taxon>Trametes</taxon>
    </lineage>
</organism>
<feature type="signal peptide" evidence="1">
    <location>
        <begin position="1"/>
        <end position="21"/>
    </location>
</feature>
<evidence type="ECO:0000256" key="1">
    <source>
        <dbReference type="SAM" id="SignalP"/>
    </source>
</evidence>
<protein>
    <submittedName>
        <fullName evidence="2">Uncharacterized protein</fullName>
    </submittedName>
</protein>
<feature type="chain" id="PRO_5012033746" evidence="1">
    <location>
        <begin position="22"/>
        <end position="88"/>
    </location>
</feature>
<sequence>PCWTRRALLLNVLIIRPLVSSRTRAHALPGPLGRLHRQSHWVRPLTRASIWLVMSPNSPGACREPDSMLGAVCLRRTLRTDFSALYVP</sequence>
<gene>
    <name evidence="2" type="ORF">PYCCODRAFT_1496601</name>
</gene>
<dbReference type="AlphaFoldDB" id="A0A1Y2J4H3"/>
<proteinExistence type="predicted"/>